<dbReference type="Proteomes" id="UP001159363">
    <property type="component" value="Chromosome 1"/>
</dbReference>
<protein>
    <submittedName>
        <fullName evidence="1">Uncharacterized protein</fullName>
    </submittedName>
</protein>
<reference evidence="1 2" key="1">
    <citation type="submission" date="2023-02" db="EMBL/GenBank/DDBJ databases">
        <title>LHISI_Scaffold_Assembly.</title>
        <authorList>
            <person name="Stuart O.P."/>
            <person name="Cleave R."/>
            <person name="Magrath M.J.L."/>
            <person name="Mikheyev A.S."/>
        </authorList>
    </citation>
    <scope>NUCLEOTIDE SEQUENCE [LARGE SCALE GENOMIC DNA]</scope>
    <source>
        <strain evidence="1">Daus_M_001</strain>
        <tissue evidence="1">Leg muscle</tissue>
    </source>
</reference>
<evidence type="ECO:0000313" key="2">
    <source>
        <dbReference type="Proteomes" id="UP001159363"/>
    </source>
</evidence>
<organism evidence="1 2">
    <name type="scientific">Dryococelus australis</name>
    <dbReference type="NCBI Taxonomy" id="614101"/>
    <lineage>
        <taxon>Eukaryota</taxon>
        <taxon>Metazoa</taxon>
        <taxon>Ecdysozoa</taxon>
        <taxon>Arthropoda</taxon>
        <taxon>Hexapoda</taxon>
        <taxon>Insecta</taxon>
        <taxon>Pterygota</taxon>
        <taxon>Neoptera</taxon>
        <taxon>Polyneoptera</taxon>
        <taxon>Phasmatodea</taxon>
        <taxon>Verophasmatodea</taxon>
        <taxon>Anareolatae</taxon>
        <taxon>Phasmatidae</taxon>
        <taxon>Eurycanthinae</taxon>
        <taxon>Dryococelus</taxon>
    </lineage>
</organism>
<keyword evidence="2" id="KW-1185">Reference proteome</keyword>
<name>A0ABQ9IJH1_9NEOP</name>
<proteinExistence type="predicted"/>
<sequence>MIQKQSHLQTGQKICDACRKQISSRQVKVLHVSKLIVKWKGQQTMLKRNQAEMTITHTKERNENSKVLSEEAVMKKSHDEKILEQMKKKFEGCTERSMKVQIFIILPKDRSNNRIQNEFPTAKQTT</sequence>
<dbReference type="EMBL" id="JARBHB010000001">
    <property type="protein sequence ID" value="KAJ8896802.1"/>
    <property type="molecule type" value="Genomic_DNA"/>
</dbReference>
<accession>A0ABQ9IJH1</accession>
<evidence type="ECO:0000313" key="1">
    <source>
        <dbReference type="EMBL" id="KAJ8896802.1"/>
    </source>
</evidence>
<comment type="caution">
    <text evidence="1">The sequence shown here is derived from an EMBL/GenBank/DDBJ whole genome shotgun (WGS) entry which is preliminary data.</text>
</comment>
<gene>
    <name evidence="1" type="ORF">PR048_002147</name>
</gene>